<name>A0A5B8L3W5_9HYPH</name>
<accession>A0A5B8L3W5</accession>
<dbReference type="RefSeq" id="WP_146301230.1">
    <property type="nucleotide sequence ID" value="NZ_CP042301.2"/>
</dbReference>
<sequence length="70" mass="7603">MTREQIISIVGPVDDDLVADLIASGASPRELREAWGWLHNEEALIGAGRPLPGSRVSELIDILDPPEDET</sequence>
<evidence type="ECO:0000313" key="2">
    <source>
        <dbReference type="Proteomes" id="UP000321389"/>
    </source>
</evidence>
<dbReference type="EMBL" id="CP042301">
    <property type="protein sequence ID" value="QDZ02594.1"/>
    <property type="molecule type" value="Genomic_DNA"/>
</dbReference>
<organism evidence="1 2">
    <name type="scientific">Nitratireductor mangrovi</name>
    <dbReference type="NCBI Taxonomy" id="2599600"/>
    <lineage>
        <taxon>Bacteria</taxon>
        <taxon>Pseudomonadati</taxon>
        <taxon>Pseudomonadota</taxon>
        <taxon>Alphaproteobacteria</taxon>
        <taxon>Hyphomicrobiales</taxon>
        <taxon>Phyllobacteriaceae</taxon>
        <taxon>Nitratireductor</taxon>
    </lineage>
</organism>
<dbReference type="Proteomes" id="UP000321389">
    <property type="component" value="Chromosome"/>
</dbReference>
<evidence type="ECO:0000313" key="1">
    <source>
        <dbReference type="EMBL" id="QDZ02594.1"/>
    </source>
</evidence>
<gene>
    <name evidence="1" type="ORF">FQ775_20695</name>
</gene>
<dbReference type="AlphaFoldDB" id="A0A5B8L3W5"/>
<proteinExistence type="predicted"/>
<keyword evidence="2" id="KW-1185">Reference proteome</keyword>
<dbReference type="OrthoDB" id="7870562at2"/>
<dbReference type="KEGG" id="niy:FQ775_20695"/>
<protein>
    <submittedName>
        <fullName evidence="1">Uncharacterized protein</fullName>
    </submittedName>
</protein>
<reference evidence="1" key="1">
    <citation type="submission" date="2020-04" db="EMBL/GenBank/DDBJ databases">
        <title>Nitratireductor sp. nov. isolated from mangrove soil.</title>
        <authorList>
            <person name="Ye Y."/>
        </authorList>
    </citation>
    <scope>NUCLEOTIDE SEQUENCE</scope>
    <source>
        <strain evidence="1">SY7</strain>
    </source>
</reference>